<comment type="caution">
    <text evidence="2">The sequence shown here is derived from an EMBL/GenBank/DDBJ whole genome shotgun (WGS) entry which is preliminary data.</text>
</comment>
<evidence type="ECO:0000256" key="1">
    <source>
        <dbReference type="SAM" id="Phobius"/>
    </source>
</evidence>
<accession>A0ABW4V3F1</accession>
<feature type="transmembrane region" description="Helical" evidence="1">
    <location>
        <begin position="54"/>
        <end position="72"/>
    </location>
</feature>
<organism evidence="2 3">
    <name type="scientific">Promicromonospora aerolata</name>
    <dbReference type="NCBI Taxonomy" id="195749"/>
    <lineage>
        <taxon>Bacteria</taxon>
        <taxon>Bacillati</taxon>
        <taxon>Actinomycetota</taxon>
        <taxon>Actinomycetes</taxon>
        <taxon>Micrococcales</taxon>
        <taxon>Promicromonosporaceae</taxon>
        <taxon>Promicromonospora</taxon>
    </lineage>
</organism>
<dbReference type="EMBL" id="JBHUHF010000001">
    <property type="protein sequence ID" value="MFD2024772.1"/>
    <property type="molecule type" value="Genomic_DNA"/>
</dbReference>
<reference evidence="3" key="1">
    <citation type="journal article" date="2019" name="Int. J. Syst. Evol. Microbiol.">
        <title>The Global Catalogue of Microorganisms (GCM) 10K type strain sequencing project: providing services to taxonomists for standard genome sequencing and annotation.</title>
        <authorList>
            <consortium name="The Broad Institute Genomics Platform"/>
            <consortium name="The Broad Institute Genome Sequencing Center for Infectious Disease"/>
            <person name="Wu L."/>
            <person name="Ma J."/>
        </authorList>
    </citation>
    <scope>NUCLEOTIDE SEQUENCE [LARGE SCALE GENOMIC DNA]</scope>
    <source>
        <strain evidence="3">CCM 7043</strain>
    </source>
</reference>
<feature type="transmembrane region" description="Helical" evidence="1">
    <location>
        <begin position="224"/>
        <end position="248"/>
    </location>
</feature>
<feature type="transmembrane region" description="Helical" evidence="1">
    <location>
        <begin position="183"/>
        <end position="204"/>
    </location>
</feature>
<feature type="transmembrane region" description="Helical" evidence="1">
    <location>
        <begin position="21"/>
        <end position="42"/>
    </location>
</feature>
<keyword evidence="1" id="KW-0812">Transmembrane</keyword>
<name>A0ABW4V3F1_9MICO</name>
<feature type="transmembrane region" description="Helical" evidence="1">
    <location>
        <begin position="84"/>
        <end position="111"/>
    </location>
</feature>
<keyword evidence="1" id="KW-0472">Membrane</keyword>
<evidence type="ECO:0000313" key="3">
    <source>
        <dbReference type="Proteomes" id="UP001597338"/>
    </source>
</evidence>
<protein>
    <submittedName>
        <fullName evidence="2">Uncharacterized protein</fullName>
    </submittedName>
</protein>
<proteinExistence type="predicted"/>
<sequence length="343" mass="35884">MDTSTFPTAHPRTPAPARTAVLRWVVTVACLLAGGALLAIEVAELADPVEMPTAPRWFAAVMAAATALLTLPTARPAPRWRTTLAAGTGIGMLSGSLLAVPHSILMLVIGVLSRLTGAEGPFEVGIPWATAGTHLLVVTAGLFLLAWSVVQHRLRRGRCPWCGRVEAEAPVVGERTRRTLRRLAFVAVLAAAPYTALKLAWGLGSRIGVNGDAFDGVTLASPGYGDTVVMGVLAVLVTLVMGAGAVPVTTRQRVLHAVSGTFGVIGSLMLLPISMTGVVLMVLAPPAAGGDLAPWVFYLVYGCFFVWGLALAPLTALYLRATRRDCGRHPLRSERPTAAAPPA</sequence>
<gene>
    <name evidence="2" type="ORF">ACFSL2_04545</name>
</gene>
<feature type="transmembrane region" description="Helical" evidence="1">
    <location>
        <begin position="295"/>
        <end position="319"/>
    </location>
</feature>
<feature type="transmembrane region" description="Helical" evidence="1">
    <location>
        <begin position="260"/>
        <end position="283"/>
    </location>
</feature>
<dbReference type="Proteomes" id="UP001597338">
    <property type="component" value="Unassembled WGS sequence"/>
</dbReference>
<evidence type="ECO:0000313" key="2">
    <source>
        <dbReference type="EMBL" id="MFD2024772.1"/>
    </source>
</evidence>
<keyword evidence="3" id="KW-1185">Reference proteome</keyword>
<keyword evidence="1" id="KW-1133">Transmembrane helix</keyword>
<dbReference type="RefSeq" id="WP_377196697.1">
    <property type="nucleotide sequence ID" value="NZ_JBHUHF010000001.1"/>
</dbReference>
<feature type="transmembrane region" description="Helical" evidence="1">
    <location>
        <begin position="131"/>
        <end position="150"/>
    </location>
</feature>